<dbReference type="OrthoDB" id="10262528at2759"/>
<dbReference type="AlphaFoldDB" id="A0A4C1TXB5"/>
<dbReference type="Pfam" id="PF00995">
    <property type="entry name" value="Sec1"/>
    <property type="match status" value="1"/>
</dbReference>
<reference evidence="2 3" key="1">
    <citation type="journal article" date="2019" name="Commun. Biol.">
        <title>The bagworm genome reveals a unique fibroin gene that provides high tensile strength.</title>
        <authorList>
            <person name="Kono N."/>
            <person name="Nakamura H."/>
            <person name="Ohtoshi R."/>
            <person name="Tomita M."/>
            <person name="Numata K."/>
            <person name="Arakawa K."/>
        </authorList>
    </citation>
    <scope>NUCLEOTIDE SEQUENCE [LARGE SCALE GENOMIC DNA]</scope>
</reference>
<dbReference type="STRING" id="151549.A0A4C1TXB5"/>
<dbReference type="InterPro" id="IPR001619">
    <property type="entry name" value="Sec1-like"/>
</dbReference>
<comment type="similarity">
    <text evidence="1">Belongs to the STXBP/unc-18/SEC1 family.</text>
</comment>
<evidence type="ECO:0000256" key="1">
    <source>
        <dbReference type="ARBA" id="ARBA00009884"/>
    </source>
</evidence>
<dbReference type="InterPro" id="IPR036045">
    <property type="entry name" value="Sec1-like_sf"/>
</dbReference>
<sequence>MNKEDSQDIGALLVIDRAQDYASTLLTPATYSGLLSELFTINCGILDLNVTETKLVKGKLDFGLNDEKQETKNSVMVLDSSVDSLYGEIKHRHFSEVLSVLSSKARLLKNEDVRALGIQEIKHFVTTKLQQVTMFKQNLVNHVLACETIISEMSNKFETLKLTENDMLNNRNRKSNAAFVDENFGTDIHMYNSLRLMCLLSLTQGISYDEYNALVSKYLHAFGHKYIYIFNNLVNTGLLIQPSSPKLSLNITSLGSLSDHLPKWQNTFQSIANKLKQLPPQTDKHEKSSPSYVFNEGYIPLVAVLCNILLTAESLSEVASKVSPINGVKVAGRVLDRTKDGIKTLNERLSNMKPQGELEHGCRDLKGMSNLLKNEPNLGNMFPLKPKSVLVFVIGGVTYAEIAACEVIQTSTGSKIFVASDSIVSGGELIASNV</sequence>
<organism evidence="2 3">
    <name type="scientific">Eumeta variegata</name>
    <name type="common">Bagworm moth</name>
    <name type="synonym">Eumeta japonica</name>
    <dbReference type="NCBI Taxonomy" id="151549"/>
    <lineage>
        <taxon>Eukaryota</taxon>
        <taxon>Metazoa</taxon>
        <taxon>Ecdysozoa</taxon>
        <taxon>Arthropoda</taxon>
        <taxon>Hexapoda</taxon>
        <taxon>Insecta</taxon>
        <taxon>Pterygota</taxon>
        <taxon>Neoptera</taxon>
        <taxon>Endopterygota</taxon>
        <taxon>Lepidoptera</taxon>
        <taxon>Glossata</taxon>
        <taxon>Ditrysia</taxon>
        <taxon>Tineoidea</taxon>
        <taxon>Psychidae</taxon>
        <taxon>Oiketicinae</taxon>
        <taxon>Eumeta</taxon>
    </lineage>
</organism>
<dbReference type="EMBL" id="BGZK01000100">
    <property type="protein sequence ID" value="GBP18682.1"/>
    <property type="molecule type" value="Genomic_DNA"/>
</dbReference>
<evidence type="ECO:0000313" key="2">
    <source>
        <dbReference type="EMBL" id="GBP18682.1"/>
    </source>
</evidence>
<dbReference type="InterPro" id="IPR027482">
    <property type="entry name" value="Sec1-like_dom2"/>
</dbReference>
<gene>
    <name evidence="2" type="primary">Vps33b</name>
    <name evidence="2" type="ORF">EVAR_8507_1</name>
</gene>
<dbReference type="PANTHER" id="PTHR11679">
    <property type="entry name" value="VESICLE PROTEIN SORTING-ASSOCIATED"/>
    <property type="match status" value="1"/>
</dbReference>
<protein>
    <submittedName>
        <fullName evidence="2">Vacuolar protein sorting-associated protein 33B</fullName>
    </submittedName>
</protein>
<dbReference type="GO" id="GO:0016192">
    <property type="term" value="P:vesicle-mediated transport"/>
    <property type="evidence" value="ECO:0007669"/>
    <property type="project" value="InterPro"/>
</dbReference>
<name>A0A4C1TXB5_EUMVA</name>
<proteinExistence type="inferred from homology"/>
<comment type="caution">
    <text evidence="2">The sequence shown here is derived from an EMBL/GenBank/DDBJ whole genome shotgun (WGS) entry which is preliminary data.</text>
</comment>
<keyword evidence="3" id="KW-1185">Reference proteome</keyword>
<dbReference type="SUPFAM" id="SSF56815">
    <property type="entry name" value="Sec1/munc18-like (SM) proteins"/>
    <property type="match status" value="1"/>
</dbReference>
<dbReference type="Proteomes" id="UP000299102">
    <property type="component" value="Unassembled WGS sequence"/>
</dbReference>
<dbReference type="Gene3D" id="3.40.50.1910">
    <property type="match status" value="1"/>
</dbReference>
<dbReference type="InterPro" id="IPR043155">
    <property type="entry name" value="VPS33_dom3b"/>
</dbReference>
<dbReference type="Gene3D" id="1.25.40.850">
    <property type="match status" value="1"/>
</dbReference>
<dbReference type="InterPro" id="IPR043127">
    <property type="entry name" value="Sec-1-like_dom3a"/>
</dbReference>
<evidence type="ECO:0000313" key="3">
    <source>
        <dbReference type="Proteomes" id="UP000299102"/>
    </source>
</evidence>
<dbReference type="Gene3D" id="3.90.830.10">
    <property type="entry name" value="Syntaxin Binding Protein 1, Chain A, domain 2"/>
    <property type="match status" value="1"/>
</dbReference>
<accession>A0A4C1TXB5</accession>